<dbReference type="EMBL" id="MFEH01000001">
    <property type="protein sequence ID" value="OGE74302.1"/>
    <property type="molecule type" value="Genomic_DNA"/>
</dbReference>
<dbReference type="Proteomes" id="UP000177610">
    <property type="component" value="Unassembled WGS sequence"/>
</dbReference>
<dbReference type="Gene3D" id="2.60.40.420">
    <property type="entry name" value="Cupredoxins - blue copper proteins"/>
    <property type="match status" value="1"/>
</dbReference>
<name>A0A1F5N9R6_9BACT</name>
<proteinExistence type="predicted"/>
<comment type="caution">
    <text evidence="2">The sequence shown here is derived from an EMBL/GenBank/DDBJ whole genome shotgun (WGS) entry which is preliminary data.</text>
</comment>
<dbReference type="InterPro" id="IPR008972">
    <property type="entry name" value="Cupredoxin"/>
</dbReference>
<organism evidence="2 3">
    <name type="scientific">Candidatus Doudnabacteria bacterium RIFCSPHIGHO2_01_FULL_41_86</name>
    <dbReference type="NCBI Taxonomy" id="1817821"/>
    <lineage>
        <taxon>Bacteria</taxon>
        <taxon>Candidatus Doudnaibacteriota</taxon>
    </lineage>
</organism>
<feature type="region of interest" description="Disordered" evidence="1">
    <location>
        <begin position="37"/>
        <end position="58"/>
    </location>
</feature>
<evidence type="ECO:0000313" key="3">
    <source>
        <dbReference type="Proteomes" id="UP000177610"/>
    </source>
</evidence>
<evidence type="ECO:0000256" key="1">
    <source>
        <dbReference type="SAM" id="MobiDB-lite"/>
    </source>
</evidence>
<reference evidence="2 3" key="1">
    <citation type="journal article" date="2016" name="Nat. Commun.">
        <title>Thousands of microbial genomes shed light on interconnected biogeochemical processes in an aquifer system.</title>
        <authorList>
            <person name="Anantharaman K."/>
            <person name="Brown C.T."/>
            <person name="Hug L.A."/>
            <person name="Sharon I."/>
            <person name="Castelle C.J."/>
            <person name="Probst A.J."/>
            <person name="Thomas B.C."/>
            <person name="Singh A."/>
            <person name="Wilkins M.J."/>
            <person name="Karaoz U."/>
            <person name="Brodie E.L."/>
            <person name="Williams K.H."/>
            <person name="Hubbard S.S."/>
            <person name="Banfield J.F."/>
        </authorList>
    </citation>
    <scope>NUCLEOTIDE SEQUENCE [LARGE SCALE GENOMIC DNA]</scope>
</reference>
<dbReference type="AlphaFoldDB" id="A0A1F5N9R6"/>
<protein>
    <submittedName>
        <fullName evidence="2">Uncharacterized protein</fullName>
    </submittedName>
</protein>
<evidence type="ECO:0000313" key="2">
    <source>
        <dbReference type="EMBL" id="OGE74302.1"/>
    </source>
</evidence>
<sequence length="339" mass="35917">MKKGTKVLLTMLVVAALALGFGFYILNQRVEPLQVEQDNTQTLNSPTTPPPTPPVQEEEAPAVSTTGWKVYENEKHVFSLRHPTNLQAGAISDNSVLGTFQAPVHGFHVGPLVLVVLKDATIKKDAQDYFNGVYTAASNPQPAQQGIEVAVECKLETVTNPDVVSVRAVSCNGEGGPAKYAYIAGANYDVFVDGYSKGYGGANYGELTAATDFVGILSTFKFSKAEASSSVQAASITTTTTTTTPPPPAIQSFTITADDVASNPGEITVTKDAIVQVTFKVHESMSSGLDFRSSVVNSGLVAPGNSKTISFKADQSFVFTPYSVANQSSKNYSIKVTVQ</sequence>
<gene>
    <name evidence="2" type="ORF">A2717_02025</name>
</gene>
<accession>A0A1F5N9R6</accession>